<keyword evidence="3" id="KW-0677">Repeat</keyword>
<dbReference type="FunFam" id="2.30.30.100:FF:000024">
    <property type="entry name" value="U6 snRNA-associated Sm-like protein LSm4"/>
    <property type="match status" value="1"/>
</dbReference>
<dbReference type="InterPro" id="IPR010920">
    <property type="entry name" value="LSM_dom_sf"/>
</dbReference>
<dbReference type="CDD" id="cd01723">
    <property type="entry name" value="LSm4"/>
    <property type="match status" value="1"/>
</dbReference>
<dbReference type="InterPro" id="IPR057027">
    <property type="entry name" value="TPR_mt"/>
</dbReference>
<dbReference type="InterPro" id="IPR011990">
    <property type="entry name" value="TPR-like_helical_dom_sf"/>
</dbReference>
<dbReference type="Gene3D" id="1.25.40.10">
    <property type="entry name" value="Tetratricopeptide repeat domain"/>
    <property type="match status" value="3"/>
</dbReference>
<comment type="caution">
    <text evidence="8">The sequence shown here is derived from an EMBL/GenBank/DDBJ whole genome shotgun (WGS) entry which is preliminary data.</text>
</comment>
<evidence type="ECO:0000259" key="7">
    <source>
        <dbReference type="PROSITE" id="PS52002"/>
    </source>
</evidence>
<dbReference type="GO" id="GO:0000956">
    <property type="term" value="P:nuclear-transcribed mRNA catabolic process"/>
    <property type="evidence" value="ECO:0007669"/>
    <property type="project" value="InterPro"/>
</dbReference>
<dbReference type="InterPro" id="IPR001163">
    <property type="entry name" value="Sm_dom_euk/arc"/>
</dbReference>
<keyword evidence="2" id="KW-0747">Spliceosome</keyword>
<dbReference type="GO" id="GO:0000398">
    <property type="term" value="P:mRNA splicing, via spliceosome"/>
    <property type="evidence" value="ECO:0007669"/>
    <property type="project" value="InterPro"/>
</dbReference>
<dbReference type="InterPro" id="IPR057029">
    <property type="entry name" value="TPR_fung_2"/>
</dbReference>
<keyword evidence="2" id="KW-0508">mRNA splicing</keyword>
<evidence type="ECO:0000256" key="2">
    <source>
        <dbReference type="ARBA" id="ARBA00022728"/>
    </source>
</evidence>
<evidence type="ECO:0000256" key="6">
    <source>
        <dbReference type="SAM" id="MobiDB-lite"/>
    </source>
</evidence>
<sequence length="748" mass="83369">MPSFFLRSFAGGSSTKFQPAASAVPQLAQHQRQQQRIDRRWDADFFNMLPLGLLNAAQGHPMLVELKNGETLNGHLVLCDTWMNLTLREVVQTSPEGDKFVRLPEVYVKGNNIKYLRVPDEIIDIVKEQQSQQGGYRGGRGGQGRGDHGGRGGDRGRGGRVADTGLACRRRGTGLAPKRQRIRLAHINKPAIDLSPPGRLYSEWAIPQPQNPTADELPNPIQPQPNLKLDPVEVTRLSASSNSDSASPTSIEIATRTAGTKALLRSPLEFPPQTVDVPTNGIYDALIYAQHLYGQGRKIRRLVRYLVEERGERPNLVLYWSLVSANRETTTGSAAELAAILKEMRSLGIEPPSNFYKAALRVLAVHPDYLTRNTIMQKIKAQDLDLMASARHSVSLGLLRDGQNEMALDYWDQMRQDGIEIPEWLSDIFICVMVLRGFLDEAVQLLYQRLEMVGGDASRVPRVLWSYLLDECSRNLHCNGTSFIWDKMVRQGRLNPPDGVAVNVLHTAARHGDTTLATAVLELLSGRGVKLGLLHYEPLIETYVQAGDLENAFRALHIIRDAGIRVDSRNTRPIFLLLKRSPELVDKAVGFLRGMGKEGYLPVRAIDVLLEAVLQTRGFEQALDMYRQVCDLCESGPDKRTFGLLLDACGKAEHAVFLVSEMDRFSVRPSSGILDNLVRCFAHDGSLDVALVYLSEMDSASDRALEAVVRRCCRDRDPRVWAVMGEVRKRGLKLGEDVREILSEIPRA</sequence>
<evidence type="ECO:0000256" key="1">
    <source>
        <dbReference type="ARBA" id="ARBA00006192"/>
    </source>
</evidence>
<feature type="compositionally biased region" description="Basic and acidic residues" evidence="6">
    <location>
        <begin position="145"/>
        <end position="157"/>
    </location>
</feature>
<dbReference type="EMBL" id="MU853225">
    <property type="protein sequence ID" value="KAK4126196.1"/>
    <property type="molecule type" value="Genomic_DNA"/>
</dbReference>
<dbReference type="AlphaFoldDB" id="A0AAN6U722"/>
<reference evidence="8" key="2">
    <citation type="submission" date="2023-05" db="EMBL/GenBank/DDBJ databases">
        <authorList>
            <consortium name="Lawrence Berkeley National Laboratory"/>
            <person name="Steindorff A."/>
            <person name="Hensen N."/>
            <person name="Bonometti L."/>
            <person name="Westerberg I."/>
            <person name="Brannstrom I.O."/>
            <person name="Guillou S."/>
            <person name="Cros-Aarteil S."/>
            <person name="Calhoun S."/>
            <person name="Haridas S."/>
            <person name="Kuo A."/>
            <person name="Mondo S."/>
            <person name="Pangilinan J."/>
            <person name="Riley R."/>
            <person name="Labutti K."/>
            <person name="Andreopoulos B."/>
            <person name="Lipzen A."/>
            <person name="Chen C."/>
            <person name="Yanf M."/>
            <person name="Daum C."/>
            <person name="Ng V."/>
            <person name="Clum A."/>
            <person name="Ohm R."/>
            <person name="Martin F."/>
            <person name="Silar P."/>
            <person name="Natvig D."/>
            <person name="Lalanne C."/>
            <person name="Gautier V."/>
            <person name="Ament-Velasquez S.L."/>
            <person name="Kruys A."/>
            <person name="Hutchinson M.I."/>
            <person name="Powell A.J."/>
            <person name="Barry K."/>
            <person name="Miller A.N."/>
            <person name="Grigoriev I.V."/>
            <person name="Debuchy R."/>
            <person name="Gladieux P."/>
            <person name="Thoren M.H."/>
            <person name="Johannesson H."/>
        </authorList>
    </citation>
    <scope>NUCLEOTIDE SEQUENCE</scope>
    <source>
        <strain evidence="8">CBS 731.68</strain>
    </source>
</reference>
<dbReference type="PANTHER" id="PTHR47447">
    <property type="entry name" value="OS03G0856100 PROTEIN"/>
    <property type="match status" value="1"/>
</dbReference>
<dbReference type="GeneID" id="87832300"/>
<evidence type="ECO:0000256" key="4">
    <source>
        <dbReference type="ARBA" id="ARBA00044493"/>
    </source>
</evidence>
<dbReference type="Proteomes" id="UP001302602">
    <property type="component" value="Unassembled WGS sequence"/>
</dbReference>
<organism evidence="8 9">
    <name type="scientific">Parathielavia appendiculata</name>
    <dbReference type="NCBI Taxonomy" id="2587402"/>
    <lineage>
        <taxon>Eukaryota</taxon>
        <taxon>Fungi</taxon>
        <taxon>Dikarya</taxon>
        <taxon>Ascomycota</taxon>
        <taxon>Pezizomycotina</taxon>
        <taxon>Sordariomycetes</taxon>
        <taxon>Sordariomycetidae</taxon>
        <taxon>Sordariales</taxon>
        <taxon>Chaetomiaceae</taxon>
        <taxon>Parathielavia</taxon>
    </lineage>
</organism>
<dbReference type="SUPFAM" id="SSF50182">
    <property type="entry name" value="Sm-like ribonucleoproteins"/>
    <property type="match status" value="1"/>
</dbReference>
<feature type="domain" description="Sm" evidence="7">
    <location>
        <begin position="49"/>
        <end position="122"/>
    </location>
</feature>
<dbReference type="GO" id="GO:0005681">
    <property type="term" value="C:spliceosomal complex"/>
    <property type="evidence" value="ECO:0007669"/>
    <property type="project" value="UniProtKB-KW"/>
</dbReference>
<accession>A0AAN6U722</accession>
<dbReference type="RefSeq" id="XP_062649967.1">
    <property type="nucleotide sequence ID" value="XM_062795532.1"/>
</dbReference>
<proteinExistence type="inferred from homology"/>
<dbReference type="Pfam" id="PF23279">
    <property type="entry name" value="TPR_25"/>
    <property type="match status" value="1"/>
</dbReference>
<comment type="similarity">
    <text evidence="1">Belongs to the CCM1 family.</text>
</comment>
<dbReference type="Pfam" id="PF23276">
    <property type="entry name" value="TPR_24"/>
    <property type="match status" value="1"/>
</dbReference>
<dbReference type="SMART" id="SM00651">
    <property type="entry name" value="Sm"/>
    <property type="match status" value="1"/>
</dbReference>
<evidence type="ECO:0000256" key="3">
    <source>
        <dbReference type="ARBA" id="ARBA00022737"/>
    </source>
</evidence>
<dbReference type="PROSITE" id="PS52002">
    <property type="entry name" value="SM"/>
    <property type="match status" value="1"/>
</dbReference>
<reference evidence="8" key="1">
    <citation type="journal article" date="2023" name="Mol. Phylogenet. Evol.">
        <title>Genome-scale phylogeny and comparative genomics of the fungal order Sordariales.</title>
        <authorList>
            <person name="Hensen N."/>
            <person name="Bonometti L."/>
            <person name="Westerberg I."/>
            <person name="Brannstrom I.O."/>
            <person name="Guillou S."/>
            <person name="Cros-Aarteil S."/>
            <person name="Calhoun S."/>
            <person name="Haridas S."/>
            <person name="Kuo A."/>
            <person name="Mondo S."/>
            <person name="Pangilinan J."/>
            <person name="Riley R."/>
            <person name="LaButti K."/>
            <person name="Andreopoulos B."/>
            <person name="Lipzen A."/>
            <person name="Chen C."/>
            <person name="Yan M."/>
            <person name="Daum C."/>
            <person name="Ng V."/>
            <person name="Clum A."/>
            <person name="Steindorff A."/>
            <person name="Ohm R.A."/>
            <person name="Martin F."/>
            <person name="Silar P."/>
            <person name="Natvig D.O."/>
            <person name="Lalanne C."/>
            <person name="Gautier V."/>
            <person name="Ament-Velasquez S.L."/>
            <person name="Kruys A."/>
            <person name="Hutchinson M.I."/>
            <person name="Powell A.J."/>
            <person name="Barry K."/>
            <person name="Miller A.N."/>
            <person name="Grigoriev I.V."/>
            <person name="Debuchy R."/>
            <person name="Gladieux P."/>
            <person name="Hiltunen Thoren M."/>
            <person name="Johannesson H."/>
        </authorList>
    </citation>
    <scope>NUCLEOTIDE SEQUENCE</scope>
    <source>
        <strain evidence="8">CBS 731.68</strain>
    </source>
</reference>
<gene>
    <name evidence="8" type="ORF">N657DRAFT_670293</name>
</gene>
<dbReference type="InterPro" id="IPR047575">
    <property type="entry name" value="Sm"/>
</dbReference>
<comment type="subunit">
    <text evidence="5">Binds to mitochondrial small subunit 15S rRNA.</text>
</comment>
<evidence type="ECO:0000256" key="5">
    <source>
        <dbReference type="ARBA" id="ARBA00044511"/>
    </source>
</evidence>
<dbReference type="Gene3D" id="2.30.30.100">
    <property type="match status" value="1"/>
</dbReference>
<keyword evidence="9" id="KW-1185">Reference proteome</keyword>
<dbReference type="Pfam" id="PF01423">
    <property type="entry name" value="LSM"/>
    <property type="match status" value="1"/>
</dbReference>
<name>A0AAN6U722_9PEZI</name>
<protein>
    <recommendedName>
        <fullName evidence="7">Sm domain-containing protein</fullName>
    </recommendedName>
</protein>
<feature type="region of interest" description="Disordered" evidence="6">
    <location>
        <begin position="129"/>
        <end position="162"/>
    </location>
</feature>
<keyword evidence="2" id="KW-0507">mRNA processing</keyword>
<dbReference type="InterPro" id="IPR002885">
    <property type="entry name" value="PPR_rpt"/>
</dbReference>
<comment type="function">
    <text evidence="4">Regulates mitochondrial small subunit maturation by controlling 15S rRNA 5'-end processing. Localizes to the 5' precursor of the 15S rRNA in a position that is subsequently occupied by mS47 in the mature yeast mtSSU. Uses structure and sequence-specific RNA recognition, binding to a single-stranded region of the precursor and specifically recognizing bases -6 to -1. The exchange of Ccm1 for mS47 is coupled to the irreversible removal of precursor rRNA that is accompanied by conformational changes of the mitoribosomal proteins uS5m and mS26. These conformational changes signal completion of 5'-end rRNA processing through protection of the mature 5'-end of the 15S rRNA and stabilization of mS47. The removal of the 5' precursor together with the dissociation of Ccm1 may be catalyzed by the 5'-3' exoribonuclease Pet127. Involved in the specific removal of group I introns in mitochondrial encoded transcripts.</text>
</comment>
<feature type="compositionally biased region" description="Gly residues" evidence="6">
    <location>
        <begin position="135"/>
        <end position="144"/>
    </location>
</feature>
<dbReference type="GO" id="GO:0003723">
    <property type="term" value="F:RNA binding"/>
    <property type="evidence" value="ECO:0007669"/>
    <property type="project" value="InterPro"/>
</dbReference>
<dbReference type="Pfam" id="PF01535">
    <property type="entry name" value="PPR"/>
    <property type="match status" value="1"/>
</dbReference>
<dbReference type="InterPro" id="IPR034101">
    <property type="entry name" value="Lsm4"/>
</dbReference>
<evidence type="ECO:0000313" key="9">
    <source>
        <dbReference type="Proteomes" id="UP001302602"/>
    </source>
</evidence>
<dbReference type="PANTHER" id="PTHR47447:SF24">
    <property type="entry name" value="PENTATRICOPEPTIDE REPEAT-CONTAINING PROTEIN"/>
    <property type="match status" value="1"/>
</dbReference>
<evidence type="ECO:0000313" key="8">
    <source>
        <dbReference type="EMBL" id="KAK4126196.1"/>
    </source>
</evidence>